<keyword evidence="2" id="KW-1185">Reference proteome</keyword>
<accession>A0A9E8SNT1</accession>
<evidence type="ECO:0000313" key="2">
    <source>
        <dbReference type="Proteomes" id="UP001164653"/>
    </source>
</evidence>
<sequence length="181" mass="18986">MKYLIYILLFYQWFDALGQASTTVNVSISMPSVALIDVLPSGSPNVTLTMTAPTEAGDLVGTGTSNSSNWLIFTSAVATGASRSIRGDLVGTLPAGVLLKLVVSPYVGSGLGFTGGKSAVTSNTYLTNTSTRFIDNIQGAYTGTGYGTSGFKLTYSLEIQNYANVKSGTSNVTVRYTMTDN</sequence>
<name>A0A9E8SNT1_9BACT</name>
<gene>
    <name evidence="1" type="ORF">ON006_12200</name>
</gene>
<dbReference type="AlphaFoldDB" id="A0A9E8SNT1"/>
<reference evidence="1" key="1">
    <citation type="submission" date="2022-11" db="EMBL/GenBank/DDBJ databases">
        <title>Dyadobacter pollutisoli sp. nov., isolated from plastic dumped soil.</title>
        <authorList>
            <person name="Kim J.M."/>
            <person name="Kim K.R."/>
            <person name="Lee J.K."/>
            <person name="Hao L."/>
            <person name="Jeon C.O."/>
        </authorList>
    </citation>
    <scope>NUCLEOTIDE SEQUENCE</scope>
    <source>
        <strain evidence="1">U1</strain>
    </source>
</reference>
<dbReference type="RefSeq" id="WP_244820066.1">
    <property type="nucleotide sequence ID" value="NZ_CP112998.1"/>
</dbReference>
<evidence type="ECO:0000313" key="1">
    <source>
        <dbReference type="EMBL" id="WAC14699.1"/>
    </source>
</evidence>
<dbReference type="Proteomes" id="UP001164653">
    <property type="component" value="Chromosome"/>
</dbReference>
<dbReference type="KEGG" id="dpf:ON006_12200"/>
<protein>
    <submittedName>
        <fullName evidence="1">Uncharacterized protein</fullName>
    </submittedName>
</protein>
<proteinExistence type="predicted"/>
<dbReference type="EMBL" id="CP112998">
    <property type="protein sequence ID" value="WAC14699.1"/>
    <property type="molecule type" value="Genomic_DNA"/>
</dbReference>
<organism evidence="1 2">
    <name type="scientific">Dyadobacter pollutisoli</name>
    <dbReference type="NCBI Taxonomy" id="2910158"/>
    <lineage>
        <taxon>Bacteria</taxon>
        <taxon>Pseudomonadati</taxon>
        <taxon>Bacteroidota</taxon>
        <taxon>Cytophagia</taxon>
        <taxon>Cytophagales</taxon>
        <taxon>Spirosomataceae</taxon>
        <taxon>Dyadobacter</taxon>
    </lineage>
</organism>